<evidence type="ECO:0000256" key="1">
    <source>
        <dbReference type="ARBA" id="ARBA00022485"/>
    </source>
</evidence>
<feature type="signal peptide" evidence="6">
    <location>
        <begin position="1"/>
        <end position="29"/>
    </location>
</feature>
<dbReference type="Proteomes" id="UP000316304">
    <property type="component" value="Unassembled WGS sequence"/>
</dbReference>
<evidence type="ECO:0000256" key="3">
    <source>
        <dbReference type="ARBA" id="ARBA00023002"/>
    </source>
</evidence>
<dbReference type="SUPFAM" id="SSF51905">
    <property type="entry name" value="FAD/NAD(P)-binding domain"/>
    <property type="match status" value="1"/>
</dbReference>
<gene>
    <name evidence="7" type="ORF">Pla52o_50660</name>
</gene>
<dbReference type="InterPro" id="IPR008979">
    <property type="entry name" value="Galactose-bd-like_sf"/>
</dbReference>
<keyword evidence="2" id="KW-0479">Metal-binding</keyword>
<dbReference type="GO" id="GO:0046872">
    <property type="term" value="F:metal ion binding"/>
    <property type="evidence" value="ECO:0007669"/>
    <property type="project" value="UniProtKB-KW"/>
</dbReference>
<dbReference type="EMBL" id="SJPT01000011">
    <property type="protein sequence ID" value="TWU17510.1"/>
    <property type="molecule type" value="Genomic_DNA"/>
</dbReference>
<evidence type="ECO:0000256" key="5">
    <source>
        <dbReference type="ARBA" id="ARBA00023014"/>
    </source>
</evidence>
<dbReference type="GO" id="GO:0051539">
    <property type="term" value="F:4 iron, 4 sulfur cluster binding"/>
    <property type="evidence" value="ECO:0007669"/>
    <property type="project" value="UniProtKB-KW"/>
</dbReference>
<keyword evidence="1" id="KW-0004">4Fe-4S</keyword>
<accession>A0A5C6BYU3</accession>
<keyword evidence="4" id="KW-0408">Iron</keyword>
<dbReference type="SUPFAM" id="SSF49785">
    <property type="entry name" value="Galactose-binding domain-like"/>
    <property type="match status" value="1"/>
</dbReference>
<reference evidence="7 8" key="1">
    <citation type="submission" date="2019-02" db="EMBL/GenBank/DDBJ databases">
        <title>Deep-cultivation of Planctomycetes and their phenomic and genomic characterization uncovers novel biology.</title>
        <authorList>
            <person name="Wiegand S."/>
            <person name="Jogler M."/>
            <person name="Boedeker C."/>
            <person name="Pinto D."/>
            <person name="Vollmers J."/>
            <person name="Rivas-Marin E."/>
            <person name="Kohn T."/>
            <person name="Peeters S.H."/>
            <person name="Heuer A."/>
            <person name="Rast P."/>
            <person name="Oberbeckmann S."/>
            <person name="Bunk B."/>
            <person name="Jeske O."/>
            <person name="Meyerdierks A."/>
            <person name="Storesund J.E."/>
            <person name="Kallscheuer N."/>
            <person name="Luecker S."/>
            <person name="Lage O.M."/>
            <person name="Pohl T."/>
            <person name="Merkel B.J."/>
            <person name="Hornburger P."/>
            <person name="Mueller R.-W."/>
            <person name="Bruemmer F."/>
            <person name="Labrenz M."/>
            <person name="Spormann A.M."/>
            <person name="Op Den Camp H."/>
            <person name="Overmann J."/>
            <person name="Amann R."/>
            <person name="Jetten M.S.M."/>
            <person name="Mascher T."/>
            <person name="Medema M.H."/>
            <person name="Devos D.P."/>
            <person name="Kaster A.-K."/>
            <person name="Ovreas L."/>
            <person name="Rohde M."/>
            <person name="Galperin M.Y."/>
            <person name="Jogler C."/>
        </authorList>
    </citation>
    <scope>NUCLEOTIDE SEQUENCE [LARGE SCALE GENOMIC DNA]</scope>
    <source>
        <strain evidence="7 8">Pla52o</strain>
    </source>
</reference>
<keyword evidence="6" id="KW-0732">Signal</keyword>
<evidence type="ECO:0000313" key="8">
    <source>
        <dbReference type="Proteomes" id="UP000316304"/>
    </source>
</evidence>
<dbReference type="InterPro" id="IPR036188">
    <property type="entry name" value="FAD/NAD-bd_sf"/>
</dbReference>
<keyword evidence="3" id="KW-0560">Oxidoreductase</keyword>
<name>A0A5C6BYU3_9BACT</name>
<dbReference type="GO" id="GO:0016491">
    <property type="term" value="F:oxidoreductase activity"/>
    <property type="evidence" value="ECO:0007669"/>
    <property type="project" value="UniProtKB-KW"/>
</dbReference>
<dbReference type="AlphaFoldDB" id="A0A5C6BYU3"/>
<evidence type="ECO:0000313" key="7">
    <source>
        <dbReference type="EMBL" id="TWU17510.1"/>
    </source>
</evidence>
<dbReference type="PANTHER" id="PTHR43498">
    <property type="entry name" value="FERREDOXIN:COB-COM HETERODISULFIDE REDUCTASE SUBUNIT A"/>
    <property type="match status" value="1"/>
</dbReference>
<comment type="caution">
    <text evidence="7">The sequence shown here is derived from an EMBL/GenBank/DDBJ whole genome shotgun (WGS) entry which is preliminary data.</text>
</comment>
<proteinExistence type="predicted"/>
<dbReference type="PANTHER" id="PTHR43498:SF1">
    <property type="entry name" value="COB--COM HETERODISULFIDE REDUCTASE IRON-SULFUR SUBUNIT A"/>
    <property type="match status" value="1"/>
</dbReference>
<dbReference type="RefSeq" id="WP_231612585.1">
    <property type="nucleotide sequence ID" value="NZ_SJPT01000011.1"/>
</dbReference>
<dbReference type="Gene3D" id="2.60.120.430">
    <property type="entry name" value="Galactose-binding lectin"/>
    <property type="match status" value="1"/>
</dbReference>
<protein>
    <submittedName>
        <fullName evidence="7">FAD dependent oxidoreductase</fullName>
    </submittedName>
</protein>
<evidence type="ECO:0000256" key="6">
    <source>
        <dbReference type="SAM" id="SignalP"/>
    </source>
</evidence>
<dbReference type="Pfam" id="PF12831">
    <property type="entry name" value="FAD_oxidored"/>
    <property type="match status" value="1"/>
</dbReference>
<organism evidence="7 8">
    <name type="scientific">Novipirellula galeiformis</name>
    <dbReference type="NCBI Taxonomy" id="2528004"/>
    <lineage>
        <taxon>Bacteria</taxon>
        <taxon>Pseudomonadati</taxon>
        <taxon>Planctomycetota</taxon>
        <taxon>Planctomycetia</taxon>
        <taxon>Pirellulales</taxon>
        <taxon>Pirellulaceae</taxon>
        <taxon>Novipirellula</taxon>
    </lineage>
</organism>
<keyword evidence="8" id="KW-1185">Reference proteome</keyword>
<dbReference type="InterPro" id="IPR039650">
    <property type="entry name" value="HdrA-like"/>
</dbReference>
<feature type="chain" id="PRO_5022997676" evidence="6">
    <location>
        <begin position="30"/>
        <end position="856"/>
    </location>
</feature>
<evidence type="ECO:0000256" key="2">
    <source>
        <dbReference type="ARBA" id="ARBA00022723"/>
    </source>
</evidence>
<sequence length="856" mass="94174" precursor="true">MRVLQRTNTALLTTWLFLMASFAPLQRAAASEPAVIAPAVIAPAVIEPVIVEADLLVVGGTESGCAAAVQAARMGVQKIVLVNDIDWLGGQFSAEGLGAIDENRAHQYNGAVPIPRSGIFREVIDAIETKNAHLYGGVRRPGNTRVITTARPMVSESVFRDLIAPYQHSGQIQCYSRYRVSRAIVDDDTVRGVEFVTTGANTKPNTMIVRARMTIDASDWGDVIKSSGAKWDCGIDAQAEFGEPNAPETNQPTTDLAPITYCMILVEQAQQSLYPKPMTYDPRYFTGTWGWIGEEFAYTTRRLVDGKGFAEIDHADVLLINSPQIDYPLDSLPANVVAELEQSEAGASKKTLVAMTPAQREIVFQDAKRHSLRYYYHLQTNFPKFRSMALSDEFGTADHLPPKPYVRESLRLVARHIVREQEVEGFGGYKNYATTMFPDAVFSWQFEKDFHPTQRSWVSDEGDAGPWEATFRGNRRFGRGGTGRAVFPLRALVPERIQGLLGAQKNLGYTSIVGSSCRLHDQSIHAGQASGAVAAVSLRHDVDPAAIYLRPDQLAEIWEGLLEPVNGAPLAVWPFSDTDPYDDGFAAIQQLALRRLLGLRPTDTAFRLDQVATESWIERVTDAIVNAGYPAPQLDFETNATRREVAISLWNQLKSQPIPKPFRKNELDADDDGILDSEDPLPFTRGTVSWQRLPEHDGNPPQLPPYPARAVAINFTSAAGSIAESFTNDVGSEFSAKRGFGWRKDLSNNTRLRGTNLGPLRDGFVFTRTQDVWECEVDNGKWRVHVCLGDAGHEQSGQHLRVESTVIAEDIATSLGVFHETMAEVDVTDGHLTLTLGTPAGGGNTTINWLIAVPSE</sequence>
<dbReference type="Gene3D" id="3.50.50.60">
    <property type="entry name" value="FAD/NAD(P)-binding domain"/>
    <property type="match status" value="1"/>
</dbReference>
<evidence type="ECO:0000256" key="4">
    <source>
        <dbReference type="ARBA" id="ARBA00023004"/>
    </source>
</evidence>
<keyword evidence="5" id="KW-0411">Iron-sulfur</keyword>